<proteinExistence type="predicted"/>
<dbReference type="STRING" id="3818.A0A445EBV9"/>
<dbReference type="Proteomes" id="UP000289738">
    <property type="component" value="Chromosome A02"/>
</dbReference>
<keyword evidence="2" id="KW-1185">Reference proteome</keyword>
<dbReference type="AlphaFoldDB" id="A0A445EBV9"/>
<sequence length="120" mass="13945">MYLSCIWLWPILDDRAFDEVMKKLFKNYKKWCKFLGRKHSLRGFDKVTQQQEYCLPGSNVPTIDVLGGNSHKQIGEISEPEEDRNTNNPDFKPEGVGVFEVISIELVTILQVRCHNEAWS</sequence>
<evidence type="ECO:0000313" key="2">
    <source>
        <dbReference type="Proteomes" id="UP000289738"/>
    </source>
</evidence>
<reference evidence="1 2" key="1">
    <citation type="submission" date="2019-01" db="EMBL/GenBank/DDBJ databases">
        <title>Sequencing of cultivated peanut Arachis hypogaea provides insights into genome evolution and oil improvement.</title>
        <authorList>
            <person name="Chen X."/>
        </authorList>
    </citation>
    <scope>NUCLEOTIDE SEQUENCE [LARGE SCALE GENOMIC DNA]</scope>
    <source>
        <strain evidence="2">cv. Fuhuasheng</strain>
        <tissue evidence="1">Leaves</tissue>
    </source>
</reference>
<accession>A0A445EBV9</accession>
<organism evidence="1 2">
    <name type="scientific">Arachis hypogaea</name>
    <name type="common">Peanut</name>
    <dbReference type="NCBI Taxonomy" id="3818"/>
    <lineage>
        <taxon>Eukaryota</taxon>
        <taxon>Viridiplantae</taxon>
        <taxon>Streptophyta</taxon>
        <taxon>Embryophyta</taxon>
        <taxon>Tracheophyta</taxon>
        <taxon>Spermatophyta</taxon>
        <taxon>Magnoliopsida</taxon>
        <taxon>eudicotyledons</taxon>
        <taxon>Gunneridae</taxon>
        <taxon>Pentapetalae</taxon>
        <taxon>rosids</taxon>
        <taxon>fabids</taxon>
        <taxon>Fabales</taxon>
        <taxon>Fabaceae</taxon>
        <taxon>Papilionoideae</taxon>
        <taxon>50 kb inversion clade</taxon>
        <taxon>dalbergioids sensu lato</taxon>
        <taxon>Dalbergieae</taxon>
        <taxon>Pterocarpus clade</taxon>
        <taxon>Arachis</taxon>
    </lineage>
</organism>
<evidence type="ECO:0000313" key="1">
    <source>
        <dbReference type="EMBL" id="RYR72970.1"/>
    </source>
</evidence>
<dbReference type="EMBL" id="SDMP01000002">
    <property type="protein sequence ID" value="RYR72970.1"/>
    <property type="molecule type" value="Genomic_DNA"/>
</dbReference>
<name>A0A445EBV9_ARAHY</name>
<protein>
    <submittedName>
        <fullName evidence="1">Uncharacterized protein</fullName>
    </submittedName>
</protein>
<comment type="caution">
    <text evidence="1">The sequence shown here is derived from an EMBL/GenBank/DDBJ whole genome shotgun (WGS) entry which is preliminary data.</text>
</comment>
<gene>
    <name evidence="1" type="ORF">Ahy_A02g007207</name>
</gene>